<protein>
    <submittedName>
        <fullName evidence="1">Uncharacterized protein</fullName>
    </submittedName>
</protein>
<reference evidence="1 2" key="1">
    <citation type="journal article" date="2019" name="Nat. Microbiol.">
        <title>Wide diversity of methane and short-chain alkane metabolisms in uncultured archaea.</title>
        <authorList>
            <person name="Borrel G."/>
            <person name="Adam P.S."/>
            <person name="McKay L.J."/>
            <person name="Chen L.X."/>
            <person name="Sierra-Garcia I.N."/>
            <person name="Sieber C.M."/>
            <person name="Letourneur Q."/>
            <person name="Ghozlane A."/>
            <person name="Andersen G.L."/>
            <person name="Li W.J."/>
            <person name="Hallam S.J."/>
            <person name="Muyzer G."/>
            <person name="de Oliveira V.M."/>
            <person name="Inskeep W.P."/>
            <person name="Banfield J.F."/>
            <person name="Gribaldo S."/>
        </authorList>
    </citation>
    <scope>NUCLEOTIDE SEQUENCE [LARGE SCALE GENOMIC DNA]</scope>
    <source>
        <strain evidence="1">NM4</strain>
    </source>
</reference>
<organism evidence="1 2">
    <name type="scientific">Candidatus Methanodesulfokora washburnensis</name>
    <dbReference type="NCBI Taxonomy" id="2478471"/>
    <lineage>
        <taxon>Archaea</taxon>
        <taxon>Thermoproteota</taxon>
        <taxon>Candidatus Korarchaeia</taxon>
        <taxon>Candidatus Korarchaeia incertae sedis</taxon>
        <taxon>Candidatus Methanodesulfokora</taxon>
    </lineage>
</organism>
<dbReference type="EMBL" id="RXII01000121">
    <property type="protein sequence ID" value="RZN58218.1"/>
    <property type="molecule type" value="Genomic_DNA"/>
</dbReference>
<evidence type="ECO:0000313" key="1">
    <source>
        <dbReference type="EMBL" id="RZN58218.1"/>
    </source>
</evidence>
<name>A0A520KHB5_9CREN</name>
<proteinExistence type="predicted"/>
<dbReference type="AlphaFoldDB" id="A0A520KHB5"/>
<evidence type="ECO:0000313" key="2">
    <source>
        <dbReference type="Proteomes" id="UP000316217"/>
    </source>
</evidence>
<dbReference type="Proteomes" id="UP000316217">
    <property type="component" value="Unassembled WGS sequence"/>
</dbReference>
<gene>
    <name evidence="1" type="ORF">EF810_08045</name>
</gene>
<accession>A0A520KHB5</accession>
<comment type="caution">
    <text evidence="1">The sequence shown here is derived from an EMBL/GenBank/DDBJ whole genome shotgun (WGS) entry which is preliminary data.</text>
</comment>
<sequence length="182" mass="20618">MERLKPSGIVPKKLSEEKVLDSWSVLIENGQGKGNDVYNDFLKFLEESKVPEVSAGLVKVVPGWLKGLFGKEREYLMVTTERLKDYKIYVCARDYGKYLDVQWYLTCEPGFFSKVFKMGAAIYTAGLSTLILSFDLFDQQDLIAFATSVHHSLLKAVEKLMLSLNQDPSKMNRKSRGFLGVS</sequence>